<protein>
    <submittedName>
        <fullName evidence="2">Putative amidase-like protein</fullName>
    </submittedName>
</protein>
<dbReference type="InterPro" id="IPR024301">
    <property type="entry name" value="Amidase_6"/>
</dbReference>
<accession>A0A4Q7KXV0</accession>
<dbReference type="Pfam" id="PF12671">
    <property type="entry name" value="Amidase_6"/>
    <property type="match status" value="1"/>
</dbReference>
<evidence type="ECO:0000313" key="3">
    <source>
        <dbReference type="Proteomes" id="UP000294257"/>
    </source>
</evidence>
<reference evidence="2 3" key="1">
    <citation type="submission" date="2019-02" db="EMBL/GenBank/DDBJ databases">
        <title>Genomic Encyclopedia of Type Strains, Phase IV (KMG-IV): sequencing the most valuable type-strain genomes for metagenomic binning, comparative biology and taxonomic classification.</title>
        <authorList>
            <person name="Goeker M."/>
        </authorList>
    </citation>
    <scope>NUCLEOTIDE SEQUENCE [LARGE SCALE GENOMIC DNA]</scope>
    <source>
        <strain evidence="2 3">DSM 101727</strain>
    </source>
</reference>
<feature type="domain" description="Putative amidase" evidence="1">
    <location>
        <begin position="250"/>
        <end position="394"/>
    </location>
</feature>
<evidence type="ECO:0000259" key="1">
    <source>
        <dbReference type="Pfam" id="PF12671"/>
    </source>
</evidence>
<keyword evidence="3" id="KW-1185">Reference proteome</keyword>
<sequence length="419" mass="46110">MVTYQQLRDVKPDKFADAADDWLKLAKEAEAASEALYERGGKELAKNWEDALGEKARAHCRKIGQDFQAAGMTVRGVVTTLDGLADALEMARQNLVSAVDFATKAGLKVDGDGKVAVPPDARDPRAAEQAKRAGWLIWDAVNDATKIDNEAAASLRRLIQPAGITKTLTQQELADQTLNEPVKRSAHSVVKMIKQTMPLNADPATQAAWWNSLTPAQQNEYMRAAPVELHDMKGTPQDVRQRLIGNDGLNRIEMIRWAEKNGTKSTGDVPGMDNCTNFVSHVLREGGGMRENDNWNEDYQRWLPDGMGIDKEANQQLHTPSWGAASNQHDFLIKNGGQTVPVSQARPGDIVYLEDQKVPRPESIHHSSVVTAVTPDGGLMVTQHNANHANINLDDRLPTTEIRDGTNDKVIVVRPKGWS</sequence>
<organism evidence="2 3">
    <name type="scientific">Herbihabitans rhizosphaerae</name>
    <dbReference type="NCBI Taxonomy" id="1872711"/>
    <lineage>
        <taxon>Bacteria</taxon>
        <taxon>Bacillati</taxon>
        <taxon>Actinomycetota</taxon>
        <taxon>Actinomycetes</taxon>
        <taxon>Pseudonocardiales</taxon>
        <taxon>Pseudonocardiaceae</taxon>
        <taxon>Herbihabitans</taxon>
    </lineage>
</organism>
<name>A0A4Q7KXV0_9PSEU</name>
<dbReference type="Proteomes" id="UP000294257">
    <property type="component" value="Unassembled WGS sequence"/>
</dbReference>
<dbReference type="InterPro" id="IPR038332">
    <property type="entry name" value="PPE_sf"/>
</dbReference>
<dbReference type="RefSeq" id="WP_130343833.1">
    <property type="nucleotide sequence ID" value="NZ_SGWQ01000003.1"/>
</dbReference>
<gene>
    <name evidence="2" type="ORF">EV193_103145</name>
</gene>
<proteinExistence type="predicted"/>
<dbReference type="EMBL" id="SGWQ01000003">
    <property type="protein sequence ID" value="RZS40831.1"/>
    <property type="molecule type" value="Genomic_DNA"/>
</dbReference>
<comment type="caution">
    <text evidence="2">The sequence shown here is derived from an EMBL/GenBank/DDBJ whole genome shotgun (WGS) entry which is preliminary data.</text>
</comment>
<evidence type="ECO:0000313" key="2">
    <source>
        <dbReference type="EMBL" id="RZS40831.1"/>
    </source>
</evidence>
<dbReference type="AlphaFoldDB" id="A0A4Q7KXV0"/>
<dbReference type="OrthoDB" id="3826164at2"/>
<dbReference type="Gene3D" id="1.20.1260.20">
    <property type="entry name" value="PPE superfamily"/>
    <property type="match status" value="1"/>
</dbReference>